<reference evidence="8" key="1">
    <citation type="submission" date="2023-07" db="EMBL/GenBank/DDBJ databases">
        <authorList>
            <person name="Pelsma A.J. K."/>
        </authorList>
    </citation>
    <scope>NUCLEOTIDE SEQUENCE</scope>
</reference>
<dbReference type="Pfam" id="PF11967">
    <property type="entry name" value="RecO_N"/>
    <property type="match status" value="1"/>
</dbReference>
<evidence type="ECO:0000256" key="1">
    <source>
        <dbReference type="ARBA" id="ARBA00007452"/>
    </source>
</evidence>
<dbReference type="Pfam" id="PF02565">
    <property type="entry name" value="RecO_C"/>
    <property type="match status" value="1"/>
</dbReference>
<dbReference type="EMBL" id="OY288114">
    <property type="protein sequence ID" value="CAJ0875179.1"/>
    <property type="molecule type" value="Genomic_DNA"/>
</dbReference>
<dbReference type="InterPro" id="IPR042242">
    <property type="entry name" value="RecO_C"/>
</dbReference>
<dbReference type="AlphaFoldDB" id="A0AA48RA44"/>
<dbReference type="SUPFAM" id="SSF50249">
    <property type="entry name" value="Nucleic acid-binding proteins"/>
    <property type="match status" value="1"/>
</dbReference>
<dbReference type="HAMAP" id="MF_00201">
    <property type="entry name" value="RecO"/>
    <property type="match status" value="1"/>
</dbReference>
<evidence type="ECO:0000256" key="2">
    <source>
        <dbReference type="ARBA" id="ARBA00021310"/>
    </source>
</evidence>
<evidence type="ECO:0000256" key="6">
    <source>
        <dbReference type="ARBA" id="ARBA00033409"/>
    </source>
</evidence>
<dbReference type="SUPFAM" id="SSF57863">
    <property type="entry name" value="ArfGap/RecO-like zinc finger"/>
    <property type="match status" value="1"/>
</dbReference>
<dbReference type="PANTHER" id="PTHR33991:SF1">
    <property type="entry name" value="DNA REPAIR PROTEIN RECO"/>
    <property type="match status" value="1"/>
</dbReference>
<dbReference type="NCBIfam" id="TIGR00613">
    <property type="entry name" value="reco"/>
    <property type="match status" value="1"/>
</dbReference>
<evidence type="ECO:0000256" key="5">
    <source>
        <dbReference type="ARBA" id="ARBA00023204"/>
    </source>
</evidence>
<evidence type="ECO:0000313" key="8">
    <source>
        <dbReference type="EMBL" id="CAJ0875179.1"/>
    </source>
</evidence>
<keyword evidence="3" id="KW-0227">DNA damage</keyword>
<dbReference type="InterPro" id="IPR037278">
    <property type="entry name" value="ARFGAP/RecO"/>
</dbReference>
<dbReference type="PANTHER" id="PTHR33991">
    <property type="entry name" value="DNA REPAIR PROTEIN RECO"/>
    <property type="match status" value="1"/>
</dbReference>
<accession>A0AA48RA44</accession>
<sequence>MEWQDEGLVIGVRKYGEASVILELMTRGHGRHLGVVRGGRSRSMRSVLQPGNLVTATWRARLEDHMGAFAVEPLANRAARYLDSGAALHGVTSLAALLRLLPERDPHAPLFEMADVIADRLDRPDAAAPLMARFELSLLAALGFGLDLSACALTGSHEDLAFVSPKSGRAVSRDAGAPWGPRLLAYPKFLQEEIGAPPVQEIIEAFRLTGYFLTRDVLAPRGGCMPASRALYLDALSNQRSSSQTTRAS</sequence>
<proteinExistence type="inferred from homology"/>
<feature type="domain" description="DNA replication/recombination mediator RecO N-terminal" evidence="7">
    <location>
        <begin position="1"/>
        <end position="70"/>
    </location>
</feature>
<dbReference type="InterPro" id="IPR012340">
    <property type="entry name" value="NA-bd_OB-fold"/>
</dbReference>
<evidence type="ECO:0000256" key="4">
    <source>
        <dbReference type="ARBA" id="ARBA00023172"/>
    </source>
</evidence>
<evidence type="ECO:0000256" key="3">
    <source>
        <dbReference type="ARBA" id="ARBA00022763"/>
    </source>
</evidence>
<dbReference type="InterPro" id="IPR003717">
    <property type="entry name" value="RecO"/>
</dbReference>
<keyword evidence="5" id="KW-0234">DNA repair</keyword>
<dbReference type="GO" id="GO:0006302">
    <property type="term" value="P:double-strand break repair"/>
    <property type="evidence" value="ECO:0007669"/>
    <property type="project" value="TreeGrafter"/>
</dbReference>
<comment type="similarity">
    <text evidence="1">Belongs to the RecO family.</text>
</comment>
<dbReference type="Gene3D" id="1.20.1440.120">
    <property type="entry name" value="Recombination protein O, C-terminal domain"/>
    <property type="match status" value="1"/>
</dbReference>
<evidence type="ECO:0000259" key="7">
    <source>
        <dbReference type="Pfam" id="PF11967"/>
    </source>
</evidence>
<dbReference type="InterPro" id="IPR022572">
    <property type="entry name" value="DNA_rep/recomb_RecO_N"/>
</dbReference>
<organism evidence="8">
    <name type="scientific">freshwater sediment metagenome</name>
    <dbReference type="NCBI Taxonomy" id="556182"/>
    <lineage>
        <taxon>unclassified sequences</taxon>
        <taxon>metagenomes</taxon>
        <taxon>ecological metagenomes</taxon>
    </lineage>
</organism>
<name>A0AA48RA44_9ZZZZ</name>
<protein>
    <recommendedName>
        <fullName evidence="2">DNA repair protein RecO</fullName>
    </recommendedName>
    <alternativeName>
        <fullName evidence="6">Recombination protein O</fullName>
    </alternativeName>
</protein>
<dbReference type="GO" id="GO:0043590">
    <property type="term" value="C:bacterial nucleoid"/>
    <property type="evidence" value="ECO:0007669"/>
    <property type="project" value="TreeGrafter"/>
</dbReference>
<gene>
    <name evidence="8" type="ORF">AMST5_02670</name>
</gene>
<dbReference type="GO" id="GO:0006310">
    <property type="term" value="P:DNA recombination"/>
    <property type="evidence" value="ECO:0007669"/>
    <property type="project" value="UniProtKB-KW"/>
</dbReference>
<keyword evidence="4" id="KW-0233">DNA recombination</keyword>
<dbReference type="Gene3D" id="2.40.50.140">
    <property type="entry name" value="Nucleic acid-binding proteins"/>
    <property type="match status" value="1"/>
</dbReference>